<dbReference type="InterPro" id="IPR001828">
    <property type="entry name" value="ANF_lig-bd_rcpt"/>
</dbReference>
<feature type="transmembrane region" description="Helical" evidence="9">
    <location>
        <begin position="638"/>
        <end position="659"/>
    </location>
</feature>
<dbReference type="Pfam" id="PF01094">
    <property type="entry name" value="ANF_receptor"/>
    <property type="match status" value="1"/>
</dbReference>
<dbReference type="GO" id="GO:0004965">
    <property type="term" value="F:G protein-coupled GABA receptor activity"/>
    <property type="evidence" value="ECO:0007669"/>
    <property type="project" value="InterPro"/>
</dbReference>
<evidence type="ECO:0000256" key="2">
    <source>
        <dbReference type="ARBA" id="ARBA00022692"/>
    </source>
</evidence>
<dbReference type="PROSITE" id="PS50259">
    <property type="entry name" value="G_PROTEIN_RECEP_F3_4"/>
    <property type="match status" value="1"/>
</dbReference>
<dbReference type="InterPro" id="IPR028082">
    <property type="entry name" value="Peripla_BP_I"/>
</dbReference>
<evidence type="ECO:0000256" key="9">
    <source>
        <dbReference type="SAM" id="Phobius"/>
    </source>
</evidence>
<dbReference type="Pfam" id="PF00003">
    <property type="entry name" value="7tm_3"/>
    <property type="match status" value="1"/>
</dbReference>
<keyword evidence="4" id="KW-0297">G-protein coupled receptor</keyword>
<dbReference type="Gene3D" id="3.40.50.2300">
    <property type="match status" value="2"/>
</dbReference>
<evidence type="ECO:0000256" key="7">
    <source>
        <dbReference type="ARBA" id="ARBA00023180"/>
    </source>
</evidence>
<keyword evidence="6 11" id="KW-0675">Receptor</keyword>
<evidence type="ECO:0000256" key="3">
    <source>
        <dbReference type="ARBA" id="ARBA00022989"/>
    </source>
</evidence>
<keyword evidence="12" id="KW-1185">Reference proteome</keyword>
<dbReference type="PANTHER" id="PTHR10519">
    <property type="entry name" value="GABA-B RECEPTOR"/>
    <property type="match status" value="1"/>
</dbReference>
<evidence type="ECO:0000256" key="8">
    <source>
        <dbReference type="ARBA" id="ARBA00023224"/>
    </source>
</evidence>
<gene>
    <name evidence="11" type="ORF">SEMRO_1046_G235000.1</name>
</gene>
<dbReference type="PANTHER" id="PTHR10519:SF20">
    <property type="entry name" value="G-PROTEIN COUPLED RECEPTOR 156-RELATED"/>
    <property type="match status" value="1"/>
</dbReference>
<feature type="domain" description="G-protein coupled receptors family 3 profile" evidence="10">
    <location>
        <begin position="592"/>
        <end position="781"/>
    </location>
</feature>
<keyword evidence="7" id="KW-0325">Glycoprotein</keyword>
<dbReference type="InterPro" id="IPR000337">
    <property type="entry name" value="GPCR_3"/>
</dbReference>
<feature type="transmembrane region" description="Helical" evidence="9">
    <location>
        <begin position="734"/>
        <end position="752"/>
    </location>
</feature>
<dbReference type="OrthoDB" id="43432at2759"/>
<dbReference type="SUPFAM" id="SSF53822">
    <property type="entry name" value="Periplasmic binding protein-like I"/>
    <property type="match status" value="1"/>
</dbReference>
<keyword evidence="3 9" id="KW-1133">Transmembrane helix</keyword>
<sequence length="823" mass="90377">MTDLGDKSSSYNLSTSHGLTVLDRKVGSEVLEVFDGFSNETYRNVHVLSLKPIMFSRESTGPLEIFRLSFEAAGYIAARHFNERNSSILPDLGERLVGCDIKLSYEMANTMFNRLVALKALQEAATRPDTPLGAVLQPDQWKPRPTVINGPASSTVSLAVASLAGVYEIPQISGTASSTVLDDKARAPFFSRSYPTNQADAEALMIYFKSIGVTHFGSIYSLDAYGSSFGEAVNTAATKHGIVNYFTAYEIGRGMQPFIESLQYLKSTQVKYFFGIFDVGIPVEDGCREAHRQGIMGFPGYTWILTESESKITSADFSLDNETEADIAKAIHGVGVLLPGITTHPVLEQIMTEDFKTDRQLQEGFVNAHQPNLLHFFDDFNFSITTLLPSIYAAMVYDAVMTAGLAACDQTERFFSSEQLLMGIRQQAFDGATGYVSYNNVTGTRDLTGLRYAITNVIIAPDNQQLTPGRIRFNPTTRTAIEFPSRIVNLGHGPFIYSDNTTSVPEALPHVDMDMNLIPLGVQGFGWGLMGFIMVLSASCIAFALHYRSKRAVASAQPAFLVMIASGCLVMATAIVPMSLQEPIPASGLDIACMSQWYLVCLGFCVSFSALFCKLYRINKLQLRASQFRRVQVNVKDVLFPLVIMVGLNLVVLVTWSVVDPLVWERETEHSRDRFDRPTSSIAVCASNSQTLEKLFGALLFAISFVALALANWESYKGRKLPTEFNETGRIAMSMFFLIEAIIIGSPILLAAQGNPTATFLVKAMLIFCTCLAIIGPIFLPIWSLQIRREKVKLSGRASKSNPTTGETSDVVTTVTAQRCPTS</sequence>
<feature type="transmembrane region" description="Helical" evidence="9">
    <location>
        <begin position="695"/>
        <end position="713"/>
    </location>
</feature>
<dbReference type="Proteomes" id="UP001153069">
    <property type="component" value="Unassembled WGS sequence"/>
</dbReference>
<protein>
    <submittedName>
        <fullName evidence="11">Acid type B receptor subunit 2</fullName>
    </submittedName>
</protein>
<organism evidence="11 12">
    <name type="scientific">Seminavis robusta</name>
    <dbReference type="NCBI Taxonomy" id="568900"/>
    <lineage>
        <taxon>Eukaryota</taxon>
        <taxon>Sar</taxon>
        <taxon>Stramenopiles</taxon>
        <taxon>Ochrophyta</taxon>
        <taxon>Bacillariophyta</taxon>
        <taxon>Bacillariophyceae</taxon>
        <taxon>Bacillariophycidae</taxon>
        <taxon>Naviculales</taxon>
        <taxon>Naviculaceae</taxon>
        <taxon>Seminavis</taxon>
    </lineage>
</organism>
<dbReference type="InterPro" id="IPR017978">
    <property type="entry name" value="GPCR_3_C"/>
</dbReference>
<keyword evidence="5 9" id="KW-0472">Membrane</keyword>
<feature type="transmembrane region" description="Helical" evidence="9">
    <location>
        <begin position="525"/>
        <end position="547"/>
    </location>
</feature>
<name>A0A9N8EGH0_9STRA</name>
<dbReference type="GO" id="GO:0038039">
    <property type="term" value="C:G protein-coupled receptor heterodimeric complex"/>
    <property type="evidence" value="ECO:0007669"/>
    <property type="project" value="TreeGrafter"/>
</dbReference>
<evidence type="ECO:0000256" key="6">
    <source>
        <dbReference type="ARBA" id="ARBA00023170"/>
    </source>
</evidence>
<evidence type="ECO:0000256" key="4">
    <source>
        <dbReference type="ARBA" id="ARBA00023040"/>
    </source>
</evidence>
<evidence type="ECO:0000256" key="1">
    <source>
        <dbReference type="ARBA" id="ARBA00004141"/>
    </source>
</evidence>
<dbReference type="EMBL" id="CAICTM010001044">
    <property type="protein sequence ID" value="CAB9519774.1"/>
    <property type="molecule type" value="Genomic_DNA"/>
</dbReference>
<dbReference type="PRINTS" id="PR00248">
    <property type="entry name" value="GPCRMGR"/>
</dbReference>
<evidence type="ECO:0000256" key="5">
    <source>
        <dbReference type="ARBA" id="ARBA00023136"/>
    </source>
</evidence>
<proteinExistence type="predicted"/>
<reference evidence="11" key="1">
    <citation type="submission" date="2020-06" db="EMBL/GenBank/DDBJ databases">
        <authorList>
            <consortium name="Plant Systems Biology data submission"/>
        </authorList>
    </citation>
    <scope>NUCLEOTIDE SEQUENCE</scope>
    <source>
        <strain evidence="11">D6</strain>
    </source>
</reference>
<comment type="caution">
    <text evidence="11">The sequence shown here is derived from an EMBL/GenBank/DDBJ whole genome shotgun (WGS) entry which is preliminary data.</text>
</comment>
<evidence type="ECO:0000259" key="10">
    <source>
        <dbReference type="PROSITE" id="PS50259"/>
    </source>
</evidence>
<feature type="transmembrane region" description="Helical" evidence="9">
    <location>
        <begin position="597"/>
        <end position="617"/>
    </location>
</feature>
<dbReference type="CDD" id="cd15047">
    <property type="entry name" value="7tmC_GABA-B-like"/>
    <property type="match status" value="1"/>
</dbReference>
<dbReference type="PRINTS" id="PR01176">
    <property type="entry name" value="GABABRECEPTR"/>
</dbReference>
<feature type="transmembrane region" description="Helical" evidence="9">
    <location>
        <begin position="559"/>
        <end position="577"/>
    </location>
</feature>
<evidence type="ECO:0000313" key="12">
    <source>
        <dbReference type="Proteomes" id="UP001153069"/>
    </source>
</evidence>
<keyword evidence="2 9" id="KW-0812">Transmembrane</keyword>
<comment type="subcellular location">
    <subcellularLocation>
        <location evidence="1">Membrane</location>
        <topology evidence="1">Multi-pass membrane protein</topology>
    </subcellularLocation>
</comment>
<dbReference type="AlphaFoldDB" id="A0A9N8EGH0"/>
<dbReference type="InterPro" id="IPR002455">
    <property type="entry name" value="GPCR3_GABA-B"/>
</dbReference>
<keyword evidence="8" id="KW-0807">Transducer</keyword>
<evidence type="ECO:0000313" key="11">
    <source>
        <dbReference type="EMBL" id="CAB9519774.1"/>
    </source>
</evidence>
<accession>A0A9N8EGH0</accession>
<feature type="transmembrane region" description="Helical" evidence="9">
    <location>
        <begin position="764"/>
        <end position="785"/>
    </location>
</feature>